<evidence type="ECO:0000256" key="1">
    <source>
        <dbReference type="ARBA" id="ARBA00001946"/>
    </source>
</evidence>
<dbReference type="GO" id="GO:0006400">
    <property type="term" value="P:tRNA modification"/>
    <property type="evidence" value="ECO:0007669"/>
    <property type="project" value="TreeGrafter"/>
</dbReference>
<dbReference type="InterPro" id="IPR018022">
    <property type="entry name" value="IPT"/>
</dbReference>
<evidence type="ECO:0000256" key="9">
    <source>
        <dbReference type="ARBA" id="ARBA00049563"/>
    </source>
</evidence>
<dbReference type="Gene3D" id="3.40.50.300">
    <property type="entry name" value="P-loop containing nucleotide triphosphate hydrolases"/>
    <property type="match status" value="1"/>
</dbReference>
<evidence type="ECO:0000256" key="2">
    <source>
        <dbReference type="ARBA" id="ARBA00005842"/>
    </source>
</evidence>
<dbReference type="PANTHER" id="PTHR11088:SF60">
    <property type="entry name" value="TRNA DIMETHYLALLYLTRANSFERASE"/>
    <property type="match status" value="1"/>
</dbReference>
<comment type="cofactor">
    <cofactor evidence="1">
        <name>Mg(2+)</name>
        <dbReference type="ChEBI" id="CHEBI:18420"/>
    </cofactor>
</comment>
<dbReference type="AlphaFoldDB" id="A0A6J6SMP1"/>
<protein>
    <recommendedName>
        <fullName evidence="3">tRNA dimethylallyltransferase</fullName>
        <ecNumber evidence="3">2.5.1.75</ecNumber>
    </recommendedName>
</protein>
<proteinExistence type="inferred from homology"/>
<dbReference type="HAMAP" id="MF_00185">
    <property type="entry name" value="IPP_trans"/>
    <property type="match status" value="1"/>
</dbReference>
<keyword evidence="4" id="KW-0808">Transferase</keyword>
<dbReference type="Gene3D" id="1.10.20.140">
    <property type="match status" value="1"/>
</dbReference>
<keyword evidence="7" id="KW-0067">ATP-binding</keyword>
<dbReference type="InterPro" id="IPR039657">
    <property type="entry name" value="Dimethylallyltransferase"/>
</dbReference>
<sequence>MSQSVPENARHLVLLGPTASGKSQLAMALAERRLSRGELVELITVDSMQVYRGMNIGTASPTAEEQRRVKHHLVDVVEPYEEFSVAEFTQLAQEALHRIETDGGRAILVGGTGLYLQALVDNLELPGRFPEVAASLEAEPNTAALYQELAELDPDAVLKIEPNNRRRILRALEVTLGSGRRFSEFGPGLDSFPDTPFLLAGLRVERPVLSDRIAQRYEQQMRQGFLGEVQALAANPQGISRTAAQALGYRELLSHLAGESTEEEAVSTAVDRTRQFAIRQIRWFRRDPRITWFDHSGDPGTVLDQLDAFWA</sequence>
<gene>
    <name evidence="10" type="ORF">UFOPK2766_00707</name>
</gene>
<dbReference type="GO" id="GO:0052381">
    <property type="term" value="F:tRNA dimethylallyltransferase activity"/>
    <property type="evidence" value="ECO:0007669"/>
    <property type="project" value="UniProtKB-EC"/>
</dbReference>
<evidence type="ECO:0000313" key="10">
    <source>
        <dbReference type="EMBL" id="CAB4736152.1"/>
    </source>
</evidence>
<dbReference type="EC" id="2.5.1.75" evidence="3"/>
<dbReference type="InterPro" id="IPR027417">
    <property type="entry name" value="P-loop_NTPase"/>
</dbReference>
<comment type="similarity">
    <text evidence="2">Belongs to the IPP transferase family.</text>
</comment>
<dbReference type="Pfam" id="PF01715">
    <property type="entry name" value="IPPT"/>
    <property type="match status" value="1"/>
</dbReference>
<comment type="catalytic activity">
    <reaction evidence="9">
        <text>adenosine(37) in tRNA + dimethylallyl diphosphate = N(6)-dimethylallyladenosine(37) in tRNA + diphosphate</text>
        <dbReference type="Rhea" id="RHEA:26482"/>
        <dbReference type="Rhea" id="RHEA-COMP:10162"/>
        <dbReference type="Rhea" id="RHEA-COMP:10375"/>
        <dbReference type="ChEBI" id="CHEBI:33019"/>
        <dbReference type="ChEBI" id="CHEBI:57623"/>
        <dbReference type="ChEBI" id="CHEBI:74411"/>
        <dbReference type="ChEBI" id="CHEBI:74415"/>
        <dbReference type="EC" id="2.5.1.75"/>
    </reaction>
</comment>
<evidence type="ECO:0000256" key="6">
    <source>
        <dbReference type="ARBA" id="ARBA00022741"/>
    </source>
</evidence>
<evidence type="ECO:0000256" key="7">
    <source>
        <dbReference type="ARBA" id="ARBA00022840"/>
    </source>
</evidence>
<keyword evidence="5" id="KW-0819">tRNA processing</keyword>
<evidence type="ECO:0000256" key="5">
    <source>
        <dbReference type="ARBA" id="ARBA00022694"/>
    </source>
</evidence>
<reference evidence="10" key="1">
    <citation type="submission" date="2020-05" db="EMBL/GenBank/DDBJ databases">
        <authorList>
            <person name="Chiriac C."/>
            <person name="Salcher M."/>
            <person name="Ghai R."/>
            <person name="Kavagutti S V."/>
        </authorList>
    </citation>
    <scope>NUCLEOTIDE SEQUENCE</scope>
</reference>
<dbReference type="SUPFAM" id="SSF52540">
    <property type="entry name" value="P-loop containing nucleoside triphosphate hydrolases"/>
    <property type="match status" value="2"/>
</dbReference>
<evidence type="ECO:0000256" key="4">
    <source>
        <dbReference type="ARBA" id="ARBA00022679"/>
    </source>
</evidence>
<dbReference type="GO" id="GO:0005524">
    <property type="term" value="F:ATP binding"/>
    <property type="evidence" value="ECO:0007669"/>
    <property type="project" value="UniProtKB-KW"/>
</dbReference>
<accession>A0A6J6SMP1</accession>
<name>A0A6J6SMP1_9ZZZZ</name>
<evidence type="ECO:0000256" key="3">
    <source>
        <dbReference type="ARBA" id="ARBA00012665"/>
    </source>
</evidence>
<dbReference type="EMBL" id="CAEZYU010000023">
    <property type="protein sequence ID" value="CAB4736152.1"/>
    <property type="molecule type" value="Genomic_DNA"/>
</dbReference>
<keyword evidence="8" id="KW-0460">Magnesium</keyword>
<evidence type="ECO:0000256" key="8">
    <source>
        <dbReference type="ARBA" id="ARBA00022842"/>
    </source>
</evidence>
<dbReference type="PANTHER" id="PTHR11088">
    <property type="entry name" value="TRNA DIMETHYLALLYLTRANSFERASE"/>
    <property type="match status" value="1"/>
</dbReference>
<keyword evidence="6" id="KW-0547">Nucleotide-binding</keyword>
<dbReference type="NCBIfam" id="TIGR00174">
    <property type="entry name" value="miaA"/>
    <property type="match status" value="1"/>
</dbReference>
<organism evidence="10">
    <name type="scientific">freshwater metagenome</name>
    <dbReference type="NCBI Taxonomy" id="449393"/>
    <lineage>
        <taxon>unclassified sequences</taxon>
        <taxon>metagenomes</taxon>
        <taxon>ecological metagenomes</taxon>
    </lineage>
</organism>